<evidence type="ECO:0000313" key="6">
    <source>
        <dbReference type="EMBL" id="MDY5132226.1"/>
    </source>
</evidence>
<evidence type="ECO:0000259" key="5">
    <source>
        <dbReference type="PROSITE" id="PS50975"/>
    </source>
</evidence>
<dbReference type="GO" id="GO:0005524">
    <property type="term" value="F:ATP binding"/>
    <property type="evidence" value="ECO:0007669"/>
    <property type="project" value="UniProtKB-UniRule"/>
</dbReference>
<dbReference type="Gene3D" id="3.30.470.20">
    <property type="entry name" value="ATP-grasp fold, B domain"/>
    <property type="match status" value="1"/>
</dbReference>
<evidence type="ECO:0000256" key="2">
    <source>
        <dbReference type="ARBA" id="ARBA00022741"/>
    </source>
</evidence>
<evidence type="ECO:0000256" key="4">
    <source>
        <dbReference type="PROSITE-ProRule" id="PRU00409"/>
    </source>
</evidence>
<sequence>MKKDMFLPVIFGYEVEAYAFARLFHESVGIKPLVVAHVSRGAIQPSTILDFRKIPVEGFDTEEGLVKVMREIEEDYPDKTFIGLTNSDEISATFAKHAREFASRWFLPVADPAVIAVADSKTAMAEIYESLGLHIARGVELNPQRPETWQEAVEGIRFPVVMKPAVSVGKLEQHAKGLEKVEKFDTYEELNAKLSALRENGLEFPVFVQQLIPGDDTTQYVVNGYVDSRGRVTAAGSGRVLLNLHHPFYFGTAAFILTDPDSRFVDEAIRVVEKIGLRGFFSFDVKVDPRDGTEYWLDLNPRPGRGHYYMKVGGVDYARALLDDVLGREPGAQRISKEAIFAIVPISLANKTYLRDLELYGKVRAIRRRGDVVNPLAYKKDWHVKRLAYQALSGIRQKKIMKEYYPQPSETGF</sequence>
<protein>
    <submittedName>
        <fullName evidence="7">ATP-grasp domain-containing protein</fullName>
    </submittedName>
</protein>
<dbReference type="GO" id="GO:0016874">
    <property type="term" value="F:ligase activity"/>
    <property type="evidence" value="ECO:0007669"/>
    <property type="project" value="UniProtKB-KW"/>
</dbReference>
<evidence type="ECO:0000256" key="1">
    <source>
        <dbReference type="ARBA" id="ARBA00022598"/>
    </source>
</evidence>
<dbReference type="AlphaFoldDB" id="A0AAW9HWW1"/>
<evidence type="ECO:0000313" key="7">
    <source>
        <dbReference type="EMBL" id="MDY5154900.1"/>
    </source>
</evidence>
<dbReference type="Proteomes" id="UP001281731">
    <property type="component" value="Unassembled WGS sequence"/>
</dbReference>
<organism evidence="7 9">
    <name type="scientific">Actinotignum urinale</name>
    <dbReference type="NCBI Taxonomy" id="190146"/>
    <lineage>
        <taxon>Bacteria</taxon>
        <taxon>Bacillati</taxon>
        <taxon>Actinomycetota</taxon>
        <taxon>Actinomycetes</taxon>
        <taxon>Actinomycetales</taxon>
        <taxon>Actinomycetaceae</taxon>
        <taxon>Actinotignum</taxon>
    </lineage>
</organism>
<evidence type="ECO:0000313" key="9">
    <source>
        <dbReference type="Proteomes" id="UP001281731"/>
    </source>
</evidence>
<dbReference type="EMBL" id="JAWNGA010000001">
    <property type="protein sequence ID" value="MDY5132226.1"/>
    <property type="molecule type" value="Genomic_DNA"/>
</dbReference>
<dbReference type="RefSeq" id="WP_102166060.1">
    <property type="nucleotide sequence ID" value="NZ_CAMYCL010000018.1"/>
</dbReference>
<comment type="caution">
    <text evidence="7">The sequence shown here is derived from an EMBL/GenBank/DDBJ whole genome shotgun (WGS) entry which is preliminary data.</text>
</comment>
<gene>
    <name evidence="7" type="ORF">R6G80_04065</name>
    <name evidence="6" type="ORF">R6G86_00515</name>
</gene>
<dbReference type="EMBL" id="JAWNGC010000004">
    <property type="protein sequence ID" value="MDY5154900.1"/>
    <property type="molecule type" value="Genomic_DNA"/>
</dbReference>
<evidence type="ECO:0000256" key="3">
    <source>
        <dbReference type="ARBA" id="ARBA00022840"/>
    </source>
</evidence>
<dbReference type="GO" id="GO:0046872">
    <property type="term" value="F:metal ion binding"/>
    <property type="evidence" value="ECO:0007669"/>
    <property type="project" value="InterPro"/>
</dbReference>
<dbReference type="SUPFAM" id="SSF56059">
    <property type="entry name" value="Glutathione synthetase ATP-binding domain-like"/>
    <property type="match status" value="1"/>
</dbReference>
<accession>A0AAW9HWW1</accession>
<keyword evidence="3 4" id="KW-0067">ATP-binding</keyword>
<keyword evidence="8" id="KW-1185">Reference proteome</keyword>
<dbReference type="PANTHER" id="PTHR43585">
    <property type="entry name" value="FUMIPYRROLE BIOSYNTHESIS PROTEIN C"/>
    <property type="match status" value="1"/>
</dbReference>
<dbReference type="PROSITE" id="PS50975">
    <property type="entry name" value="ATP_GRASP"/>
    <property type="match status" value="1"/>
</dbReference>
<reference evidence="7 8" key="1">
    <citation type="submission" date="2023-10" db="EMBL/GenBank/DDBJ databases">
        <title>Whole Genome based description of the genera Actinobaculum and Actinotignum reveals a complex phylogenetic relationship within the species included in the genus Actinotignum.</title>
        <authorList>
            <person name="Jensen C.S."/>
            <person name="Dargis R."/>
            <person name="Kemp M."/>
            <person name="Christensen J.J."/>
        </authorList>
    </citation>
    <scope>NUCLEOTIDE SEQUENCE</scope>
    <source>
        <strain evidence="7">SLA_B511</strain>
        <strain evidence="6 8">SLA_B974</strain>
    </source>
</reference>
<proteinExistence type="predicted"/>
<dbReference type="InterPro" id="IPR052032">
    <property type="entry name" value="ATP-dep_AA_Ligase"/>
</dbReference>
<dbReference type="InterPro" id="IPR011761">
    <property type="entry name" value="ATP-grasp"/>
</dbReference>
<feature type="domain" description="ATP-grasp" evidence="5">
    <location>
        <begin position="125"/>
        <end position="326"/>
    </location>
</feature>
<evidence type="ECO:0000313" key="8">
    <source>
        <dbReference type="Proteomes" id="UP001275049"/>
    </source>
</evidence>
<keyword evidence="2 4" id="KW-0547">Nucleotide-binding</keyword>
<dbReference type="PANTHER" id="PTHR43585:SF2">
    <property type="entry name" value="ATP-GRASP ENZYME FSQD"/>
    <property type="match status" value="1"/>
</dbReference>
<keyword evidence="1" id="KW-0436">Ligase</keyword>
<name>A0AAW9HWW1_9ACTO</name>
<dbReference type="Proteomes" id="UP001275049">
    <property type="component" value="Unassembled WGS sequence"/>
</dbReference>